<dbReference type="EMBL" id="JAPDRQ010000052">
    <property type="protein sequence ID" value="KAJ9658331.1"/>
    <property type="molecule type" value="Genomic_DNA"/>
</dbReference>
<proteinExistence type="predicted"/>
<evidence type="ECO:0000313" key="2">
    <source>
        <dbReference type="Proteomes" id="UP001172386"/>
    </source>
</evidence>
<evidence type="ECO:0000313" key="1">
    <source>
        <dbReference type="EMBL" id="KAJ9658331.1"/>
    </source>
</evidence>
<keyword evidence="2" id="KW-1185">Reference proteome</keyword>
<name>A0ACC3AAI3_9EURO</name>
<dbReference type="Proteomes" id="UP001172386">
    <property type="component" value="Unassembled WGS sequence"/>
</dbReference>
<reference evidence="1" key="1">
    <citation type="submission" date="2022-10" db="EMBL/GenBank/DDBJ databases">
        <title>Culturing micro-colonial fungi from biological soil crusts in the Mojave desert and describing Neophaeococcomyces mojavensis, and introducing the new genera and species Taxawa tesnikishii.</title>
        <authorList>
            <person name="Kurbessoian T."/>
            <person name="Stajich J.E."/>
        </authorList>
    </citation>
    <scope>NUCLEOTIDE SEQUENCE</scope>
    <source>
        <strain evidence="1">JES_112</strain>
    </source>
</reference>
<gene>
    <name evidence="1" type="ORF">H2198_003761</name>
</gene>
<organism evidence="1 2">
    <name type="scientific">Neophaeococcomyces mojaviensis</name>
    <dbReference type="NCBI Taxonomy" id="3383035"/>
    <lineage>
        <taxon>Eukaryota</taxon>
        <taxon>Fungi</taxon>
        <taxon>Dikarya</taxon>
        <taxon>Ascomycota</taxon>
        <taxon>Pezizomycotina</taxon>
        <taxon>Eurotiomycetes</taxon>
        <taxon>Chaetothyriomycetidae</taxon>
        <taxon>Chaetothyriales</taxon>
        <taxon>Chaetothyriales incertae sedis</taxon>
        <taxon>Neophaeococcomyces</taxon>
    </lineage>
</organism>
<sequence>MSARISPAASLLRNSKLFALPPTIALPAAPPSSDQVASSDTATTLYPTHAAIQTTSISLSRGDWGFKRPLPSKAFNKTNNPVVRLVRGIDTPEHVADFESAADHVLTLRKFQELNHPLRHPEPNHSSDRRDFSVFRPTHDNTTNLSGSAPAADTLNGVWPRINSVEVSEQLPSKIRDEQIKYEEEKKAVQASSPIDPSGAQALMKAVSHPGPPQQRERRRWRYAGPSLVQMTGLEFDEYLQSFGHERKTQLRNRIKKEIVRDILVQAREEGKMDHTIREEDVTEKQITDYLRYLRSEPGKFGPILAEILDLPDGVPGSTESRDSDAWEYGRDTLAAVKEWQQRGPPRTHPSAGLSYVHSMSHANNHPEYGPQKLAPAVLARAVKQKLKAGGSDANYGVAGFIVPRPDDPSMLNKGNEQYQPQRGGLKVPLRPGPASITETGALRLHTSRVRDYSAEDDKAVFTLDINRRNHERDVQQAMSQPKRAPSMSGVGELPTNAGTRRTSTQEVKQRDQIEPSQDIDAILQQVNRLGSGRR</sequence>
<protein>
    <submittedName>
        <fullName evidence="1">Uncharacterized protein</fullName>
    </submittedName>
</protein>
<accession>A0ACC3AAI3</accession>
<comment type="caution">
    <text evidence="1">The sequence shown here is derived from an EMBL/GenBank/DDBJ whole genome shotgun (WGS) entry which is preliminary data.</text>
</comment>